<keyword evidence="5 12" id="KW-0813">Transport</keyword>
<dbReference type="PANTHER" id="PTHR11693">
    <property type="entry name" value="ATP SYNTHASE GAMMA CHAIN"/>
    <property type="match status" value="1"/>
</dbReference>
<comment type="subcellular location">
    <subcellularLocation>
        <location evidence="12">Cell membrane</location>
        <topology evidence="12">Peripheral membrane protein</topology>
    </subcellularLocation>
    <subcellularLocation>
        <location evidence="2">Membrane</location>
        <topology evidence="2">Peripheral membrane protein</topology>
    </subcellularLocation>
</comment>
<organism evidence="13 14">
    <name type="scientific">Entomomonas moraniae</name>
    <dbReference type="NCBI Taxonomy" id="2213226"/>
    <lineage>
        <taxon>Bacteria</taxon>
        <taxon>Pseudomonadati</taxon>
        <taxon>Pseudomonadota</taxon>
        <taxon>Gammaproteobacteria</taxon>
        <taxon>Pseudomonadales</taxon>
        <taxon>Pseudomonadaceae</taxon>
        <taxon>Entomomonas</taxon>
    </lineage>
</organism>
<dbReference type="NCBIfam" id="NF004144">
    <property type="entry name" value="PRK05621.1-1"/>
    <property type="match status" value="1"/>
</dbReference>
<evidence type="ECO:0000256" key="11">
    <source>
        <dbReference type="ARBA" id="ARBA00023310"/>
    </source>
</evidence>
<evidence type="ECO:0000313" key="13">
    <source>
        <dbReference type="EMBL" id="AZS51569.1"/>
    </source>
</evidence>
<keyword evidence="8 12" id="KW-0406">Ion transport</keyword>
<comment type="similarity">
    <text evidence="3 12">Belongs to the ATPase gamma chain family.</text>
</comment>
<name>A0A3Q9JKD9_9GAMM</name>
<dbReference type="PROSITE" id="PS00153">
    <property type="entry name" value="ATPASE_GAMMA"/>
    <property type="match status" value="1"/>
</dbReference>
<dbReference type="InterPro" id="IPR035968">
    <property type="entry name" value="ATP_synth_F1_ATPase_gsu"/>
</dbReference>
<dbReference type="GO" id="GO:0005524">
    <property type="term" value="F:ATP binding"/>
    <property type="evidence" value="ECO:0007669"/>
    <property type="project" value="UniProtKB-UniRule"/>
</dbReference>
<dbReference type="NCBIfam" id="TIGR01146">
    <property type="entry name" value="ATPsyn_F1gamma"/>
    <property type="match status" value="1"/>
</dbReference>
<dbReference type="EMBL" id="CP029822">
    <property type="protein sequence ID" value="AZS51569.1"/>
    <property type="molecule type" value="Genomic_DNA"/>
</dbReference>
<gene>
    <name evidence="12" type="primary">atpG</name>
    <name evidence="13" type="ORF">DM558_12660</name>
</gene>
<dbReference type="PANTHER" id="PTHR11693:SF22">
    <property type="entry name" value="ATP SYNTHASE SUBUNIT GAMMA, MITOCHONDRIAL"/>
    <property type="match status" value="1"/>
</dbReference>
<evidence type="ECO:0000256" key="10">
    <source>
        <dbReference type="ARBA" id="ARBA00023196"/>
    </source>
</evidence>
<keyword evidence="11 12" id="KW-0066">ATP synthesis</keyword>
<evidence type="ECO:0000256" key="6">
    <source>
        <dbReference type="ARBA" id="ARBA00022475"/>
    </source>
</evidence>
<dbReference type="InterPro" id="IPR023632">
    <property type="entry name" value="ATP_synth_F1_gsu_CS"/>
</dbReference>
<evidence type="ECO:0000256" key="1">
    <source>
        <dbReference type="ARBA" id="ARBA00003456"/>
    </source>
</evidence>
<dbReference type="FunFam" id="1.10.287.80:FF:000005">
    <property type="entry name" value="ATP synthase gamma chain"/>
    <property type="match status" value="1"/>
</dbReference>
<evidence type="ECO:0000256" key="3">
    <source>
        <dbReference type="ARBA" id="ARBA00007681"/>
    </source>
</evidence>
<keyword evidence="7 12" id="KW-0375">Hydrogen ion transport</keyword>
<dbReference type="AlphaFoldDB" id="A0A3Q9JKD9"/>
<dbReference type="InterPro" id="IPR000131">
    <property type="entry name" value="ATP_synth_F1_gsu"/>
</dbReference>
<dbReference type="KEGG" id="emo:DM558_12660"/>
<comment type="subunit">
    <text evidence="4 12">F-type ATPases have 2 components, CF(1) - the catalytic core - and CF(0) - the membrane proton channel. CF(1) has five subunits: alpha(3), beta(3), gamma(1), delta(1), epsilon(1). CF(0) has three main subunits: a, b and c.</text>
</comment>
<keyword evidence="14" id="KW-1185">Reference proteome</keyword>
<dbReference type="RefSeq" id="WP_127164313.1">
    <property type="nucleotide sequence ID" value="NZ_CP029822.1"/>
</dbReference>
<dbReference type="Pfam" id="PF00231">
    <property type="entry name" value="ATP-synt"/>
    <property type="match status" value="1"/>
</dbReference>
<dbReference type="Gene3D" id="1.10.287.80">
    <property type="entry name" value="ATP synthase, gamma subunit, helix hairpin domain"/>
    <property type="match status" value="2"/>
</dbReference>
<evidence type="ECO:0000256" key="5">
    <source>
        <dbReference type="ARBA" id="ARBA00022448"/>
    </source>
</evidence>
<proteinExistence type="inferred from homology"/>
<evidence type="ECO:0000313" key="14">
    <source>
        <dbReference type="Proteomes" id="UP000273143"/>
    </source>
</evidence>
<evidence type="ECO:0000256" key="2">
    <source>
        <dbReference type="ARBA" id="ARBA00004170"/>
    </source>
</evidence>
<dbReference type="SUPFAM" id="SSF52943">
    <property type="entry name" value="ATP synthase (F1-ATPase), gamma subunit"/>
    <property type="match status" value="1"/>
</dbReference>
<dbReference type="GO" id="GO:0046933">
    <property type="term" value="F:proton-transporting ATP synthase activity, rotational mechanism"/>
    <property type="evidence" value="ECO:0007669"/>
    <property type="project" value="UniProtKB-UniRule"/>
</dbReference>
<evidence type="ECO:0000256" key="12">
    <source>
        <dbReference type="HAMAP-Rule" id="MF_00815"/>
    </source>
</evidence>
<keyword evidence="10 12" id="KW-0139">CF(1)</keyword>
<dbReference type="Gene3D" id="3.40.1380.10">
    <property type="match status" value="1"/>
</dbReference>
<evidence type="ECO:0000256" key="4">
    <source>
        <dbReference type="ARBA" id="ARBA00011648"/>
    </source>
</evidence>
<dbReference type="PRINTS" id="PR00126">
    <property type="entry name" value="ATPASEGAMMA"/>
</dbReference>
<comment type="function">
    <text evidence="1 12">Produces ATP from ADP in the presence of a proton gradient across the membrane. The gamma chain is believed to be important in regulating ATPase activity and the flow of protons through the CF(0) complex.</text>
</comment>
<dbReference type="GO" id="GO:0005886">
    <property type="term" value="C:plasma membrane"/>
    <property type="evidence" value="ECO:0007669"/>
    <property type="project" value="UniProtKB-SubCell"/>
</dbReference>
<dbReference type="HAMAP" id="MF_00815">
    <property type="entry name" value="ATP_synth_gamma_bact"/>
    <property type="match status" value="1"/>
</dbReference>
<keyword evidence="9 12" id="KW-0472">Membrane</keyword>
<dbReference type="Proteomes" id="UP000273143">
    <property type="component" value="Chromosome"/>
</dbReference>
<evidence type="ECO:0000256" key="7">
    <source>
        <dbReference type="ARBA" id="ARBA00022781"/>
    </source>
</evidence>
<reference evidence="14" key="1">
    <citation type="submission" date="2018-06" db="EMBL/GenBank/DDBJ databases">
        <title>Complete genome of Pseudomonas insecticola strain QZS01.</title>
        <authorList>
            <person name="Wang J."/>
            <person name="Su Q."/>
        </authorList>
    </citation>
    <scope>NUCLEOTIDE SEQUENCE [LARGE SCALE GENOMIC DNA]</scope>
    <source>
        <strain evidence="14">QZS01</strain>
    </source>
</reference>
<keyword evidence="6 12" id="KW-1003">Cell membrane</keyword>
<dbReference type="CDD" id="cd12151">
    <property type="entry name" value="F1-ATPase_gamma"/>
    <property type="match status" value="1"/>
</dbReference>
<protein>
    <recommendedName>
        <fullName evidence="12">ATP synthase gamma chain</fullName>
    </recommendedName>
    <alternativeName>
        <fullName evidence="12">ATP synthase F1 sector gamma subunit</fullName>
    </alternativeName>
    <alternativeName>
        <fullName evidence="12">F-ATPase gamma subunit</fullName>
    </alternativeName>
</protein>
<dbReference type="GO" id="GO:0042777">
    <property type="term" value="P:proton motive force-driven plasma membrane ATP synthesis"/>
    <property type="evidence" value="ECO:0007669"/>
    <property type="project" value="UniProtKB-UniRule"/>
</dbReference>
<evidence type="ECO:0000256" key="8">
    <source>
        <dbReference type="ARBA" id="ARBA00023065"/>
    </source>
</evidence>
<evidence type="ECO:0000256" key="9">
    <source>
        <dbReference type="ARBA" id="ARBA00023136"/>
    </source>
</evidence>
<sequence length="297" mass="32948">MSGAKEIRTKIASIKSTQKITSAMEKVAVSKMRKAQSLMAAGRPYAERIYQVITHLANANAADYHPPFMVERPVKRVGYIVVSTNRGLCGGLNINLFKEIIKDYHKWHDQNVEVELCVIGSKGVSFFNHLGFKVVAAVTDISEQASIKELVGAVKVMLDAFDQKRVDRVYLACNEFINTMTQKPKLLQLLPLPKTTATAEDEKLHQKLVNGHWDYIYEPNPQELLDALLKRYIESVVYQAVVENGAAEQAARMVAMQNATNNADDLISGLQLIYNKARQAAITQEITEIVSGAAAVS</sequence>
<accession>A0A3Q9JKD9</accession>
<dbReference type="GO" id="GO:0045259">
    <property type="term" value="C:proton-transporting ATP synthase complex"/>
    <property type="evidence" value="ECO:0007669"/>
    <property type="project" value="UniProtKB-KW"/>
</dbReference>